<dbReference type="VEuPathDB" id="FungiDB:CH63R_09689"/>
<feature type="non-terminal residue" evidence="2">
    <location>
        <position position="121"/>
    </location>
</feature>
<dbReference type="EMBL" id="CACQ02009077">
    <property type="protein sequence ID" value="CCF46799.1"/>
    <property type="molecule type" value="Genomic_DNA"/>
</dbReference>
<sequence length="121" mass="13701">GLKYILLDLATAKIFIFINSLFANNTNLLLQIKFVILLANKKVNNNNRIFKINSNIIYFSSTKLNILASEVYSIITSANIVVTILSTIRIITRKLGIPLTLTIIYTNLYSLYKYLVKLGIT</sequence>
<name>H1W2T6_COLHI</name>
<keyword evidence="1" id="KW-0472">Membrane</keyword>
<evidence type="ECO:0000313" key="2">
    <source>
        <dbReference type="EMBL" id="CCF46799.1"/>
    </source>
</evidence>
<proteinExistence type="predicted"/>
<dbReference type="AlphaFoldDB" id="H1W2T6"/>
<keyword evidence="1" id="KW-1133">Transmembrane helix</keyword>
<dbReference type="Proteomes" id="UP000007174">
    <property type="component" value="Unassembled WGS sequence"/>
</dbReference>
<accession>H1W2T6</accession>
<dbReference type="HOGENOM" id="CLU_2043617_0_0_1"/>
<gene>
    <name evidence="2" type="ORF">CH063_15442</name>
</gene>
<evidence type="ECO:0000313" key="3">
    <source>
        <dbReference type="Proteomes" id="UP000007174"/>
    </source>
</evidence>
<dbReference type="STRING" id="759273.H1W2T6"/>
<feature type="transmembrane region" description="Helical" evidence="1">
    <location>
        <begin position="14"/>
        <end position="39"/>
    </location>
</feature>
<feature type="transmembrane region" description="Helical" evidence="1">
    <location>
        <begin position="71"/>
        <end position="91"/>
    </location>
</feature>
<organism evidence="2 3">
    <name type="scientific">Colletotrichum higginsianum (strain IMI 349063)</name>
    <name type="common">Crucifer anthracnose fungus</name>
    <dbReference type="NCBI Taxonomy" id="759273"/>
    <lineage>
        <taxon>Eukaryota</taxon>
        <taxon>Fungi</taxon>
        <taxon>Dikarya</taxon>
        <taxon>Ascomycota</taxon>
        <taxon>Pezizomycotina</taxon>
        <taxon>Sordariomycetes</taxon>
        <taxon>Hypocreomycetidae</taxon>
        <taxon>Glomerellales</taxon>
        <taxon>Glomerellaceae</taxon>
        <taxon>Colletotrichum</taxon>
        <taxon>Colletotrichum destructivum species complex</taxon>
    </lineage>
</organism>
<evidence type="ECO:0000256" key="1">
    <source>
        <dbReference type="SAM" id="Phobius"/>
    </source>
</evidence>
<protein>
    <submittedName>
        <fullName evidence="2">Uncharacterized protein</fullName>
    </submittedName>
</protein>
<reference evidence="3" key="1">
    <citation type="journal article" date="2012" name="Nat. Genet.">
        <title>Lifestyle transitions in plant pathogenic Colletotrichum fungi deciphered by genome and transcriptome analyses.</title>
        <authorList>
            <person name="O'Connell R.J."/>
            <person name="Thon M.R."/>
            <person name="Hacquard S."/>
            <person name="Amyotte S.G."/>
            <person name="Kleemann J."/>
            <person name="Torres M.F."/>
            <person name="Damm U."/>
            <person name="Buiate E.A."/>
            <person name="Epstein L."/>
            <person name="Alkan N."/>
            <person name="Altmueller J."/>
            <person name="Alvarado-Balderrama L."/>
            <person name="Bauser C.A."/>
            <person name="Becker C."/>
            <person name="Birren B.W."/>
            <person name="Chen Z."/>
            <person name="Choi J."/>
            <person name="Crouch J.A."/>
            <person name="Duvick J.P."/>
            <person name="Farman M.A."/>
            <person name="Gan P."/>
            <person name="Heiman D."/>
            <person name="Henrissat B."/>
            <person name="Howard R.J."/>
            <person name="Kabbage M."/>
            <person name="Koch C."/>
            <person name="Kracher B."/>
            <person name="Kubo Y."/>
            <person name="Law A.D."/>
            <person name="Lebrun M.-H."/>
            <person name="Lee Y.-H."/>
            <person name="Miyara I."/>
            <person name="Moore N."/>
            <person name="Neumann U."/>
            <person name="Nordstroem K."/>
            <person name="Panaccione D.G."/>
            <person name="Panstruga R."/>
            <person name="Place M."/>
            <person name="Proctor R.H."/>
            <person name="Prusky D."/>
            <person name="Rech G."/>
            <person name="Reinhardt R."/>
            <person name="Rollins J.A."/>
            <person name="Rounsley S."/>
            <person name="Schardl C.L."/>
            <person name="Schwartz D.C."/>
            <person name="Shenoy N."/>
            <person name="Shirasu K."/>
            <person name="Sikhakolli U.R."/>
            <person name="Stueber K."/>
            <person name="Sukno S.A."/>
            <person name="Sweigard J.A."/>
            <person name="Takano Y."/>
            <person name="Takahara H."/>
            <person name="Trail F."/>
            <person name="van der Does H.C."/>
            <person name="Voll L.M."/>
            <person name="Will I."/>
            <person name="Young S."/>
            <person name="Zeng Q."/>
            <person name="Zhang J."/>
            <person name="Zhou S."/>
            <person name="Dickman M.B."/>
            <person name="Schulze-Lefert P."/>
            <person name="Ver Loren van Themaat E."/>
            <person name="Ma L.-J."/>
            <person name="Vaillancourt L.J."/>
        </authorList>
    </citation>
    <scope>NUCLEOTIDE SEQUENCE [LARGE SCALE GENOMIC DNA]</scope>
    <source>
        <strain evidence="3">IMI 349063</strain>
    </source>
</reference>
<feature type="transmembrane region" description="Helical" evidence="1">
    <location>
        <begin position="97"/>
        <end position="116"/>
    </location>
</feature>
<keyword evidence="1" id="KW-0812">Transmembrane</keyword>